<feature type="transmembrane region" description="Helical" evidence="7">
    <location>
        <begin position="341"/>
        <end position="358"/>
    </location>
</feature>
<feature type="transmembrane region" description="Helical" evidence="7">
    <location>
        <begin position="219"/>
        <end position="241"/>
    </location>
</feature>
<dbReference type="AlphaFoldDB" id="A0A841KYU2"/>
<feature type="transmembrane region" description="Helical" evidence="7">
    <location>
        <begin position="277"/>
        <end position="298"/>
    </location>
</feature>
<evidence type="ECO:0000259" key="8">
    <source>
        <dbReference type="Pfam" id="PF06808"/>
    </source>
</evidence>
<dbReference type="Proteomes" id="UP000579281">
    <property type="component" value="Unassembled WGS sequence"/>
</dbReference>
<evidence type="ECO:0000256" key="1">
    <source>
        <dbReference type="ARBA" id="ARBA00004429"/>
    </source>
</evidence>
<keyword evidence="6 7" id="KW-0472">Membrane</keyword>
<feature type="transmembrane region" description="Helical" evidence="7">
    <location>
        <begin position="176"/>
        <end position="198"/>
    </location>
</feature>
<dbReference type="GO" id="GO:0005886">
    <property type="term" value="C:plasma membrane"/>
    <property type="evidence" value="ECO:0007669"/>
    <property type="project" value="UniProtKB-SubCell"/>
</dbReference>
<keyword evidence="3" id="KW-0997">Cell inner membrane</keyword>
<evidence type="ECO:0000256" key="5">
    <source>
        <dbReference type="ARBA" id="ARBA00022989"/>
    </source>
</evidence>
<name>A0A841KYU2_9FIRM</name>
<keyword evidence="10" id="KW-1185">Reference proteome</keyword>
<dbReference type="EMBL" id="JACHEN010000040">
    <property type="protein sequence ID" value="MBB6218503.1"/>
    <property type="molecule type" value="Genomic_DNA"/>
</dbReference>
<accession>A0A841KYU2</accession>
<protein>
    <submittedName>
        <fullName evidence="9">Tripartite ATP-independent transporter DctM subunit</fullName>
    </submittedName>
</protein>
<evidence type="ECO:0000256" key="2">
    <source>
        <dbReference type="ARBA" id="ARBA00022475"/>
    </source>
</evidence>
<dbReference type="InterPro" id="IPR010656">
    <property type="entry name" value="DctM"/>
</dbReference>
<feature type="transmembrane region" description="Helical" evidence="7">
    <location>
        <begin position="247"/>
        <end position="265"/>
    </location>
</feature>
<comment type="caution">
    <text evidence="9">The sequence shown here is derived from an EMBL/GenBank/DDBJ whole genome shotgun (WGS) entry which is preliminary data.</text>
</comment>
<dbReference type="PANTHER" id="PTHR33362:SF2">
    <property type="entry name" value="TRAP TRANSPORTER LARGE PERMEASE PROTEIN"/>
    <property type="match status" value="1"/>
</dbReference>
<feature type="transmembrane region" description="Helical" evidence="7">
    <location>
        <begin position="318"/>
        <end position="336"/>
    </location>
</feature>
<evidence type="ECO:0000313" key="10">
    <source>
        <dbReference type="Proteomes" id="UP000579281"/>
    </source>
</evidence>
<feature type="transmembrane region" description="Helical" evidence="7">
    <location>
        <begin position="85"/>
        <end position="109"/>
    </location>
</feature>
<feature type="transmembrane region" description="Helical" evidence="7">
    <location>
        <begin position="364"/>
        <end position="391"/>
    </location>
</feature>
<keyword evidence="4 7" id="KW-0812">Transmembrane</keyword>
<gene>
    <name evidence="9" type="ORF">HNQ80_004669</name>
</gene>
<sequence length="431" mass="45650">MMSAESMAILILLGSFFIMVFLRFPIAYAVALSSLFTLLYQGLPLTTIVQQMVKGISSFSLMAVPFFITMGVLMGSGGISEKLIALANACVGWMRGGMAMVNIVASYFFGGISGSAAADTASLGSILIPMMVDQGYDDDFSTAVTITSSCEGLLVPPSHNMVIYATTAGGISVGSLFLAGYLPAALLAVSLMVGSYIISVKRNYPKGEKFSMMNLIRQFGSSFWALAAVLIVVVGVVGGIFTATESAAIAVIYSLIVSVFIYKGLDWKGVWKVLEDCVNTLSIVLILIATSSIFGYLLTRLHVPTLAANAITSISDNPIVLALLLNLILLILGCIMDMAPIILIATPILLPIATSIGIDPVQFGIILVLNCGIGLLTPPVGSVLFIGSAVSKVSMERLVKATLPFYLCMIVTLILITFVPGFSLWIPSLFR</sequence>
<dbReference type="InterPro" id="IPR004681">
    <property type="entry name" value="TRAP_DctM"/>
</dbReference>
<feature type="transmembrane region" description="Helical" evidence="7">
    <location>
        <begin position="55"/>
        <end position="73"/>
    </location>
</feature>
<proteinExistence type="predicted"/>
<keyword evidence="2" id="KW-1003">Cell membrane</keyword>
<reference evidence="9 10" key="1">
    <citation type="submission" date="2020-08" db="EMBL/GenBank/DDBJ databases">
        <title>Genomic Encyclopedia of Type Strains, Phase IV (KMG-IV): sequencing the most valuable type-strain genomes for metagenomic binning, comparative biology and taxonomic classification.</title>
        <authorList>
            <person name="Goeker M."/>
        </authorList>
    </citation>
    <scope>NUCLEOTIDE SEQUENCE [LARGE SCALE GENOMIC DNA]</scope>
    <source>
        <strain evidence="9 10">DSM 103526</strain>
    </source>
</reference>
<evidence type="ECO:0000256" key="7">
    <source>
        <dbReference type="SAM" id="Phobius"/>
    </source>
</evidence>
<dbReference type="Pfam" id="PF06808">
    <property type="entry name" value="DctM"/>
    <property type="match status" value="1"/>
</dbReference>
<evidence type="ECO:0000256" key="3">
    <source>
        <dbReference type="ARBA" id="ARBA00022519"/>
    </source>
</evidence>
<feature type="domain" description="TRAP C4-dicarboxylate transport system permease DctM subunit" evidence="8">
    <location>
        <begin position="13"/>
        <end position="421"/>
    </location>
</feature>
<feature type="transmembrane region" description="Helical" evidence="7">
    <location>
        <begin position="403"/>
        <end position="426"/>
    </location>
</feature>
<dbReference type="PIRSF" id="PIRSF006066">
    <property type="entry name" value="HI0050"/>
    <property type="match status" value="1"/>
</dbReference>
<keyword evidence="5 7" id="KW-1133">Transmembrane helix</keyword>
<evidence type="ECO:0000256" key="6">
    <source>
        <dbReference type="ARBA" id="ARBA00023136"/>
    </source>
</evidence>
<organism evidence="9 10">
    <name type="scientific">Anaerosolibacter carboniphilus</name>
    <dbReference type="NCBI Taxonomy" id="1417629"/>
    <lineage>
        <taxon>Bacteria</taxon>
        <taxon>Bacillati</taxon>
        <taxon>Bacillota</taxon>
        <taxon>Clostridia</taxon>
        <taxon>Peptostreptococcales</taxon>
        <taxon>Thermotaleaceae</taxon>
        <taxon>Anaerosolibacter</taxon>
    </lineage>
</organism>
<comment type="subcellular location">
    <subcellularLocation>
        <location evidence="1">Cell inner membrane</location>
        <topology evidence="1">Multi-pass membrane protein</topology>
    </subcellularLocation>
</comment>
<evidence type="ECO:0000256" key="4">
    <source>
        <dbReference type="ARBA" id="ARBA00022692"/>
    </source>
</evidence>
<evidence type="ECO:0000313" key="9">
    <source>
        <dbReference type="EMBL" id="MBB6218503.1"/>
    </source>
</evidence>
<dbReference type="GO" id="GO:0022857">
    <property type="term" value="F:transmembrane transporter activity"/>
    <property type="evidence" value="ECO:0007669"/>
    <property type="project" value="TreeGrafter"/>
</dbReference>
<dbReference type="NCBIfam" id="TIGR00786">
    <property type="entry name" value="dctM"/>
    <property type="match status" value="1"/>
</dbReference>
<dbReference type="PANTHER" id="PTHR33362">
    <property type="entry name" value="SIALIC ACID TRAP TRANSPORTER PERMEASE PROTEIN SIAT-RELATED"/>
    <property type="match status" value="1"/>
</dbReference>